<name>A0A9D1MEV6_9FIRM</name>
<reference evidence="3" key="2">
    <citation type="journal article" date="2021" name="PeerJ">
        <title>Extensive microbial diversity within the chicken gut microbiome revealed by metagenomics and culture.</title>
        <authorList>
            <person name="Gilroy R."/>
            <person name="Ravi A."/>
            <person name="Getino M."/>
            <person name="Pursley I."/>
            <person name="Horton D.L."/>
            <person name="Alikhan N.F."/>
            <person name="Baker D."/>
            <person name="Gharbi K."/>
            <person name="Hall N."/>
            <person name="Watson M."/>
            <person name="Adriaenssens E.M."/>
            <person name="Foster-Nyarko E."/>
            <person name="Jarju S."/>
            <person name="Secka A."/>
            <person name="Antonio M."/>
            <person name="Oren A."/>
            <person name="Chaudhuri R.R."/>
            <person name="La Ragione R."/>
            <person name="Hildebrand F."/>
            <person name="Pallen M.J."/>
        </authorList>
    </citation>
    <scope>NUCLEOTIDE SEQUENCE</scope>
    <source>
        <strain evidence="3">11687</strain>
    </source>
</reference>
<dbReference type="InterPro" id="IPR036866">
    <property type="entry name" value="RibonucZ/Hydroxyglut_hydro"/>
</dbReference>
<sequence>MGYRLEKEKAERKSRRLRAIVSLILIVAIAGLCVLSAFYPPAEWKYYVRLPDIPSRGEGELRIHFLDVGQGDCSIIEFPDGRTMIIDGGNGREENTSRILRYANALKIDRFDFLLLTHADSDHCGGLEQVLDVKGAGRVYMPDIRDPSVNDRYAAFYAVLAENGETERVVSRRYLQISSRSEDYPYTLTFLSPYRSGNPGSLYDKINSGDYTDADMNDSSAVVWLGYAGTGALFCGDISSEVEKRLIGEYELGFFDGYGVDLKNTEILKVSHHGSGSATDAEFLRFLGVKTSVISCGADNVYGHPSTEVCDRLLSSGAELFRTDRDGNVMITVSSDGSYSTAISF</sequence>
<evidence type="ECO:0000259" key="2">
    <source>
        <dbReference type="SMART" id="SM00849"/>
    </source>
</evidence>
<keyword evidence="1" id="KW-0812">Transmembrane</keyword>
<organism evidence="3 4">
    <name type="scientific">Candidatus Scatosoma pullistercoris</name>
    <dbReference type="NCBI Taxonomy" id="2840934"/>
    <lineage>
        <taxon>Bacteria</taxon>
        <taxon>Bacillati</taxon>
        <taxon>Bacillota</taxon>
        <taxon>Clostridia</taxon>
        <taxon>Candidatus Scatosoma</taxon>
    </lineage>
</organism>
<dbReference type="InterPro" id="IPR001279">
    <property type="entry name" value="Metallo-B-lactamas"/>
</dbReference>
<evidence type="ECO:0000313" key="4">
    <source>
        <dbReference type="Proteomes" id="UP000824081"/>
    </source>
</evidence>
<keyword evidence="1" id="KW-1133">Transmembrane helix</keyword>
<feature type="transmembrane region" description="Helical" evidence="1">
    <location>
        <begin position="20"/>
        <end position="39"/>
    </location>
</feature>
<dbReference type="InterPro" id="IPR035681">
    <property type="entry name" value="ComA-like_MBL"/>
</dbReference>
<accession>A0A9D1MEV6</accession>
<dbReference type="EMBL" id="DVMZ01000069">
    <property type="protein sequence ID" value="HIU58974.1"/>
    <property type="molecule type" value="Genomic_DNA"/>
</dbReference>
<dbReference type="InterPro" id="IPR052159">
    <property type="entry name" value="Competence_DNA_uptake"/>
</dbReference>
<dbReference type="PANTHER" id="PTHR30619">
    <property type="entry name" value="DNA INTERNALIZATION/COMPETENCE PROTEIN COMEC/REC2"/>
    <property type="match status" value="1"/>
</dbReference>
<feature type="domain" description="Metallo-beta-lactamase" evidence="2">
    <location>
        <begin position="70"/>
        <end position="277"/>
    </location>
</feature>
<dbReference type="PANTHER" id="PTHR30619:SF1">
    <property type="entry name" value="RECOMBINATION PROTEIN 2"/>
    <property type="match status" value="1"/>
</dbReference>
<comment type="caution">
    <text evidence="3">The sequence shown here is derived from an EMBL/GenBank/DDBJ whole genome shotgun (WGS) entry which is preliminary data.</text>
</comment>
<evidence type="ECO:0000313" key="3">
    <source>
        <dbReference type="EMBL" id="HIU58974.1"/>
    </source>
</evidence>
<evidence type="ECO:0000256" key="1">
    <source>
        <dbReference type="SAM" id="Phobius"/>
    </source>
</evidence>
<dbReference type="AlphaFoldDB" id="A0A9D1MEV6"/>
<dbReference type="CDD" id="cd07731">
    <property type="entry name" value="ComA-like_MBL-fold"/>
    <property type="match status" value="1"/>
</dbReference>
<proteinExistence type="predicted"/>
<dbReference type="Pfam" id="PF00753">
    <property type="entry name" value="Lactamase_B"/>
    <property type="match status" value="1"/>
</dbReference>
<protein>
    <submittedName>
        <fullName evidence="3">MBL fold metallo-hydrolase</fullName>
    </submittedName>
</protein>
<reference evidence="3" key="1">
    <citation type="submission" date="2020-10" db="EMBL/GenBank/DDBJ databases">
        <authorList>
            <person name="Gilroy R."/>
        </authorList>
    </citation>
    <scope>NUCLEOTIDE SEQUENCE</scope>
    <source>
        <strain evidence="3">11687</strain>
    </source>
</reference>
<keyword evidence="1" id="KW-0472">Membrane</keyword>
<gene>
    <name evidence="3" type="ORF">IAC57_02620</name>
</gene>
<dbReference type="Proteomes" id="UP000824081">
    <property type="component" value="Unassembled WGS sequence"/>
</dbReference>
<dbReference type="SMART" id="SM00849">
    <property type="entry name" value="Lactamase_B"/>
    <property type="match status" value="1"/>
</dbReference>
<dbReference type="SUPFAM" id="SSF56281">
    <property type="entry name" value="Metallo-hydrolase/oxidoreductase"/>
    <property type="match status" value="1"/>
</dbReference>
<dbReference type="Gene3D" id="3.60.15.10">
    <property type="entry name" value="Ribonuclease Z/Hydroxyacylglutathione hydrolase-like"/>
    <property type="match status" value="1"/>
</dbReference>